<evidence type="ECO:0000313" key="1">
    <source>
        <dbReference type="EMBL" id="SVD73690.1"/>
    </source>
</evidence>
<dbReference type="EMBL" id="UINC01169911">
    <property type="protein sequence ID" value="SVD73690.1"/>
    <property type="molecule type" value="Genomic_DNA"/>
</dbReference>
<accession>A0A382XS65</accession>
<sequence length="25" mass="2476">MSKDDAKIGIVGGAGPYAGLDLAQK</sequence>
<organism evidence="1">
    <name type="scientific">marine metagenome</name>
    <dbReference type="NCBI Taxonomy" id="408172"/>
    <lineage>
        <taxon>unclassified sequences</taxon>
        <taxon>metagenomes</taxon>
        <taxon>ecological metagenomes</taxon>
    </lineage>
</organism>
<protein>
    <submittedName>
        <fullName evidence="1">Uncharacterized protein</fullName>
    </submittedName>
</protein>
<feature type="non-terminal residue" evidence="1">
    <location>
        <position position="25"/>
    </location>
</feature>
<gene>
    <name evidence="1" type="ORF">METZ01_LOCUS426544</name>
</gene>
<reference evidence="1" key="1">
    <citation type="submission" date="2018-05" db="EMBL/GenBank/DDBJ databases">
        <authorList>
            <person name="Lanie J.A."/>
            <person name="Ng W.-L."/>
            <person name="Kazmierczak K.M."/>
            <person name="Andrzejewski T.M."/>
            <person name="Davidsen T.M."/>
            <person name="Wayne K.J."/>
            <person name="Tettelin H."/>
            <person name="Glass J.I."/>
            <person name="Rusch D."/>
            <person name="Podicherti R."/>
            <person name="Tsui H.-C.T."/>
            <person name="Winkler M.E."/>
        </authorList>
    </citation>
    <scope>NUCLEOTIDE SEQUENCE</scope>
</reference>
<name>A0A382XS65_9ZZZZ</name>
<proteinExistence type="predicted"/>
<dbReference type="AlphaFoldDB" id="A0A382XS65"/>